<dbReference type="PATRIC" id="fig|1396.535.peg.2785"/>
<sequence>MFMFEEKEVVCTKRLFMRKPTIEYVDQFYNILKKEAVGKWLAKSRGMSKEEANDYISKLILHWEQYNFGVWLLFNSETGKLLGHCGLRKVDETDEIEIMYLLDPEYWGNGYASEAAGASIQYAKETMDVKRIIARVKIANDNSKNLLRKLGFTYTHDVDYSRRTLSYFEFNIAPDEL</sequence>
<accession>A0A164QH39</accession>
<organism evidence="2 3">
    <name type="scientific">Bacillus cereus</name>
    <dbReference type="NCBI Taxonomy" id="1396"/>
    <lineage>
        <taxon>Bacteria</taxon>
        <taxon>Bacillati</taxon>
        <taxon>Bacillota</taxon>
        <taxon>Bacilli</taxon>
        <taxon>Bacillales</taxon>
        <taxon>Bacillaceae</taxon>
        <taxon>Bacillus</taxon>
        <taxon>Bacillus cereus group</taxon>
    </lineage>
</organism>
<dbReference type="InterPro" id="IPR016181">
    <property type="entry name" value="Acyl_CoA_acyltransferase"/>
</dbReference>
<dbReference type="InterPro" id="IPR051531">
    <property type="entry name" value="N-acetyltransferase"/>
</dbReference>
<dbReference type="PANTHER" id="PTHR43792">
    <property type="entry name" value="GNAT FAMILY, PUTATIVE (AFU_ORTHOLOGUE AFUA_3G00765)-RELATED-RELATED"/>
    <property type="match status" value="1"/>
</dbReference>
<evidence type="ECO:0000259" key="1">
    <source>
        <dbReference type="PROSITE" id="PS51186"/>
    </source>
</evidence>
<dbReference type="EMBL" id="LJKE01000018">
    <property type="protein sequence ID" value="KZD71430.1"/>
    <property type="molecule type" value="Genomic_DNA"/>
</dbReference>
<dbReference type="InterPro" id="IPR000182">
    <property type="entry name" value="GNAT_dom"/>
</dbReference>
<evidence type="ECO:0000313" key="3">
    <source>
        <dbReference type="Proteomes" id="UP000076482"/>
    </source>
</evidence>
<dbReference type="SUPFAM" id="SSF55729">
    <property type="entry name" value="Acyl-CoA N-acyltransferases (Nat)"/>
    <property type="match status" value="1"/>
</dbReference>
<gene>
    <name evidence="2" type="ORF">B4088_0744</name>
</gene>
<reference evidence="2 3" key="1">
    <citation type="submission" date="2015-09" db="EMBL/GenBank/DDBJ databases">
        <title>Bacillus cereus food isolates.</title>
        <authorList>
            <person name="Boekhorst J."/>
        </authorList>
    </citation>
    <scope>NUCLEOTIDE SEQUENCE [LARGE SCALE GENOMIC DNA]</scope>
    <source>
        <strain evidence="2 3">B4088</strain>
    </source>
</reference>
<feature type="domain" description="N-acetyltransferase" evidence="1">
    <location>
        <begin position="15"/>
        <end position="172"/>
    </location>
</feature>
<protein>
    <submittedName>
        <fullName evidence="2">Ribosomal-protein-alanine acetyltransferase</fullName>
    </submittedName>
</protein>
<name>A0A164QH39_BACCE</name>
<dbReference type="GO" id="GO:0016747">
    <property type="term" value="F:acyltransferase activity, transferring groups other than amino-acyl groups"/>
    <property type="evidence" value="ECO:0007669"/>
    <property type="project" value="InterPro"/>
</dbReference>
<dbReference type="Pfam" id="PF13302">
    <property type="entry name" value="Acetyltransf_3"/>
    <property type="match status" value="1"/>
</dbReference>
<dbReference type="Gene3D" id="3.40.630.30">
    <property type="match status" value="1"/>
</dbReference>
<dbReference type="PROSITE" id="PS51186">
    <property type="entry name" value="GNAT"/>
    <property type="match status" value="1"/>
</dbReference>
<keyword evidence="2" id="KW-0808">Transferase</keyword>
<dbReference type="CDD" id="cd04301">
    <property type="entry name" value="NAT_SF"/>
    <property type="match status" value="1"/>
</dbReference>
<dbReference type="PANTHER" id="PTHR43792:SF1">
    <property type="entry name" value="N-ACETYLTRANSFERASE DOMAIN-CONTAINING PROTEIN"/>
    <property type="match status" value="1"/>
</dbReference>
<proteinExistence type="predicted"/>
<comment type="caution">
    <text evidence="2">The sequence shown here is derived from an EMBL/GenBank/DDBJ whole genome shotgun (WGS) entry which is preliminary data.</text>
</comment>
<dbReference type="Proteomes" id="UP000076482">
    <property type="component" value="Unassembled WGS sequence"/>
</dbReference>
<evidence type="ECO:0000313" key="2">
    <source>
        <dbReference type="EMBL" id="KZD71430.1"/>
    </source>
</evidence>
<dbReference type="AlphaFoldDB" id="A0A164QH39"/>